<dbReference type="InterPro" id="IPR023828">
    <property type="entry name" value="Peptidase_S8_Ser-AS"/>
</dbReference>
<accession>A0A7M2YX51</accession>
<dbReference type="PANTHER" id="PTHR43806:SF11">
    <property type="entry name" value="CEREVISIN-RELATED"/>
    <property type="match status" value="1"/>
</dbReference>
<dbReference type="GO" id="GO:0004252">
    <property type="term" value="F:serine-type endopeptidase activity"/>
    <property type="evidence" value="ECO:0007669"/>
    <property type="project" value="UniProtKB-UniRule"/>
</dbReference>
<dbReference type="AlphaFoldDB" id="A0A7M2YX51"/>
<name>A0A7M2YX51_9ACTN</name>
<dbReference type="Pfam" id="PF00082">
    <property type="entry name" value="Peptidase_S8"/>
    <property type="match status" value="1"/>
</dbReference>
<evidence type="ECO:0000259" key="8">
    <source>
        <dbReference type="Pfam" id="PF00082"/>
    </source>
</evidence>
<evidence type="ECO:0000256" key="7">
    <source>
        <dbReference type="SAM" id="SignalP"/>
    </source>
</evidence>
<keyword evidence="10" id="KW-1185">Reference proteome</keyword>
<feature type="domain" description="Peptidase S8/S53" evidence="8">
    <location>
        <begin position="126"/>
        <end position="366"/>
    </location>
</feature>
<dbReference type="InterPro" id="IPR036852">
    <property type="entry name" value="Peptidase_S8/S53_dom_sf"/>
</dbReference>
<evidence type="ECO:0000313" key="9">
    <source>
        <dbReference type="EMBL" id="RDI74703.1"/>
    </source>
</evidence>
<dbReference type="RefSeq" id="WP_114796006.1">
    <property type="nucleotide sequence ID" value="NZ_QQZY01000003.1"/>
</dbReference>
<protein>
    <submittedName>
        <fullName evidence="9">Subtilase-type protein</fullName>
    </submittedName>
</protein>
<gene>
    <name evidence="9" type="ORF">Gocc_1592</name>
</gene>
<feature type="active site" description="Charge relay system" evidence="5">
    <location>
        <position position="130"/>
    </location>
</feature>
<dbReference type="Proteomes" id="UP000254134">
    <property type="component" value="Unassembled WGS sequence"/>
</dbReference>
<evidence type="ECO:0000256" key="2">
    <source>
        <dbReference type="ARBA" id="ARBA00022670"/>
    </source>
</evidence>
<comment type="similarity">
    <text evidence="1 5 6">Belongs to the peptidase S8 family.</text>
</comment>
<dbReference type="Gene3D" id="3.40.50.200">
    <property type="entry name" value="Peptidase S8/S53 domain"/>
    <property type="match status" value="1"/>
</dbReference>
<dbReference type="PROSITE" id="PS00136">
    <property type="entry name" value="SUBTILASE_ASP"/>
    <property type="match status" value="1"/>
</dbReference>
<dbReference type="OrthoDB" id="9798386at2"/>
<keyword evidence="4 5" id="KW-0720">Serine protease</keyword>
<comment type="caution">
    <text evidence="9">The sequence shown here is derived from an EMBL/GenBank/DDBJ whole genome shotgun (WGS) entry which is preliminary data.</text>
</comment>
<dbReference type="GO" id="GO:0005615">
    <property type="term" value="C:extracellular space"/>
    <property type="evidence" value="ECO:0007669"/>
    <property type="project" value="TreeGrafter"/>
</dbReference>
<dbReference type="SUPFAM" id="SSF52743">
    <property type="entry name" value="Subtilisin-like"/>
    <property type="match status" value="1"/>
</dbReference>
<evidence type="ECO:0000256" key="4">
    <source>
        <dbReference type="ARBA" id="ARBA00022825"/>
    </source>
</evidence>
<dbReference type="InterPro" id="IPR015500">
    <property type="entry name" value="Peptidase_S8_subtilisin-rel"/>
</dbReference>
<evidence type="ECO:0000256" key="3">
    <source>
        <dbReference type="ARBA" id="ARBA00022801"/>
    </source>
</evidence>
<keyword evidence="7" id="KW-0732">Signal</keyword>
<feature type="active site" description="Charge relay system" evidence="5">
    <location>
        <position position="161"/>
    </location>
</feature>
<feature type="signal peptide" evidence="7">
    <location>
        <begin position="1"/>
        <end position="25"/>
    </location>
</feature>
<proteinExistence type="inferred from homology"/>
<keyword evidence="2 5" id="KW-0645">Protease</keyword>
<dbReference type="InterPro" id="IPR050131">
    <property type="entry name" value="Peptidase_S8_subtilisin-like"/>
</dbReference>
<evidence type="ECO:0000256" key="1">
    <source>
        <dbReference type="ARBA" id="ARBA00011073"/>
    </source>
</evidence>
<evidence type="ECO:0000256" key="6">
    <source>
        <dbReference type="RuleBase" id="RU003355"/>
    </source>
</evidence>
<feature type="chain" id="PRO_5029810477" evidence="7">
    <location>
        <begin position="26"/>
        <end position="516"/>
    </location>
</feature>
<reference evidence="9 10" key="1">
    <citation type="submission" date="2018-07" db="EMBL/GenBank/DDBJ databases">
        <title>High-quality-draft genome sequence of Gaiella occulta.</title>
        <authorList>
            <person name="Severino R."/>
            <person name="Froufe H.J.C."/>
            <person name="Rainey F.A."/>
            <person name="Barroso C."/>
            <person name="Albuquerque L."/>
            <person name="Lobo-Da-Cunha A."/>
            <person name="Da Costa M.S."/>
            <person name="Egas C."/>
        </authorList>
    </citation>
    <scope>NUCLEOTIDE SEQUENCE [LARGE SCALE GENOMIC DNA]</scope>
    <source>
        <strain evidence="9 10">F2-233</strain>
    </source>
</reference>
<dbReference type="PROSITE" id="PS00138">
    <property type="entry name" value="SUBTILASE_SER"/>
    <property type="match status" value="1"/>
</dbReference>
<reference evidence="10" key="2">
    <citation type="journal article" date="2019" name="MicrobiologyOpen">
        <title>High-quality draft genome sequence of Gaiella occulta isolated from a 150 meter deep mineral water borehole and comparison with the genome sequences of other deep-branching lineages of the phylum Actinobacteria.</title>
        <authorList>
            <person name="Severino R."/>
            <person name="Froufe H.J.C."/>
            <person name="Barroso C."/>
            <person name="Albuquerque L."/>
            <person name="Lobo-da-Cunha A."/>
            <person name="da Costa M.S."/>
            <person name="Egas C."/>
        </authorList>
    </citation>
    <scope>NUCLEOTIDE SEQUENCE [LARGE SCALE GENOMIC DNA]</scope>
    <source>
        <strain evidence="10">F2-233</strain>
    </source>
</reference>
<dbReference type="PROSITE" id="PS51892">
    <property type="entry name" value="SUBTILASE"/>
    <property type="match status" value="1"/>
</dbReference>
<dbReference type="InterPro" id="IPR000209">
    <property type="entry name" value="Peptidase_S8/S53_dom"/>
</dbReference>
<dbReference type="GO" id="GO:0006508">
    <property type="term" value="P:proteolysis"/>
    <property type="evidence" value="ECO:0007669"/>
    <property type="project" value="UniProtKB-KW"/>
</dbReference>
<dbReference type="EMBL" id="QQZY01000003">
    <property type="protein sequence ID" value="RDI74703.1"/>
    <property type="molecule type" value="Genomic_DNA"/>
</dbReference>
<dbReference type="InterPro" id="IPR023827">
    <property type="entry name" value="Peptidase_S8_Asp-AS"/>
</dbReference>
<dbReference type="PRINTS" id="PR00723">
    <property type="entry name" value="SUBTILISIN"/>
</dbReference>
<keyword evidence="3 5" id="KW-0378">Hydrolase</keyword>
<sequence length="516" mass="53419">MRASPAAAAILGAAALLVPPPAAHAAAGATLVQLTPAAACSAAVDLVRAGATVVAPRLALYRLAPSAGRSLLARLRARGEVRLVEPDRTAGRLARLDFSDPLVPLEWWRAAVGVDTLTPPPAGRPVTIVDSGLDVSHPEFLGRPNTETLNAQEPAGIGGEHGTGVASLIAAPANGLGLVGIYPEALLRSWDAAKGAGTELATSEIVQGILAAANAGKGVINLSLGASTKDVVIEQAVYQALRAGSLVVAASGNDGDRGNPLGYPASIPHVLTVGATDRNDGVAPFSSRSRFVDLVAPGVDIPIATAIGKGFKLGDGTSYAAPLVSGAAAWVWTVRPQLDATQLFEVMRRSARDVGDPGRDDAAGFGVLDVQAALAYPAPVPDPLEPNDDVEFVRPGGLYDTSLPPLTTPTRRSTRVRARLTAAEDPRDLYRVWLPRGGRLTATASADSDVDLSLWRQGVTSVVGRGAVPYRLARAATAGTSERLTYRNAGPGRFAYLAVTFPRGVRDATYLLRVQS</sequence>
<dbReference type="PANTHER" id="PTHR43806">
    <property type="entry name" value="PEPTIDASE S8"/>
    <property type="match status" value="1"/>
</dbReference>
<evidence type="ECO:0000256" key="5">
    <source>
        <dbReference type="PROSITE-ProRule" id="PRU01240"/>
    </source>
</evidence>
<organism evidence="9 10">
    <name type="scientific">Gaiella occulta</name>
    <dbReference type="NCBI Taxonomy" id="1002870"/>
    <lineage>
        <taxon>Bacteria</taxon>
        <taxon>Bacillati</taxon>
        <taxon>Actinomycetota</taxon>
        <taxon>Thermoleophilia</taxon>
        <taxon>Gaiellales</taxon>
        <taxon>Gaiellaceae</taxon>
        <taxon>Gaiella</taxon>
    </lineage>
</organism>
<feature type="active site" description="Charge relay system" evidence="5">
    <location>
        <position position="318"/>
    </location>
</feature>
<evidence type="ECO:0000313" key="10">
    <source>
        <dbReference type="Proteomes" id="UP000254134"/>
    </source>
</evidence>